<reference evidence="4" key="1">
    <citation type="journal article" date="2019" name="Int. J. Syst. Evol. Microbiol.">
        <title>The Global Catalogue of Microorganisms (GCM) 10K type strain sequencing project: providing services to taxonomists for standard genome sequencing and annotation.</title>
        <authorList>
            <consortium name="The Broad Institute Genomics Platform"/>
            <consortium name="The Broad Institute Genome Sequencing Center for Infectious Disease"/>
            <person name="Wu L."/>
            <person name="Ma J."/>
        </authorList>
    </citation>
    <scope>NUCLEOTIDE SEQUENCE [LARGE SCALE GENOMIC DNA]</scope>
    <source>
        <strain evidence="4">KCTC 42808</strain>
    </source>
</reference>
<dbReference type="InterPro" id="IPR017937">
    <property type="entry name" value="Thioredoxin_CS"/>
</dbReference>
<evidence type="ECO:0000313" key="3">
    <source>
        <dbReference type="EMBL" id="MFD2542777.1"/>
    </source>
</evidence>
<dbReference type="CDD" id="cd02966">
    <property type="entry name" value="TlpA_like_family"/>
    <property type="match status" value="1"/>
</dbReference>
<sequence length="188" mass="21692">MINPKVLKQNAKQFFCLLFVLCITLSCNKAKKEITTPSKTVSTNTSSINDSIPVYNFNELEPLLYTDSNKTYIVNFWAMWCAPCVKELPYIQEYANKHPEVEVLLVSMDFPKDINTKLKPFLKEKNITSKVVILDDPDANTWINKIDANWSGAIPFTIIFNNKKRAFYERSFAHLEDLETEINNTLNN</sequence>
<dbReference type="PANTHER" id="PTHR42852">
    <property type="entry name" value="THIOL:DISULFIDE INTERCHANGE PROTEIN DSBE"/>
    <property type="match status" value="1"/>
</dbReference>
<dbReference type="Pfam" id="PF00578">
    <property type="entry name" value="AhpC-TSA"/>
    <property type="match status" value="1"/>
</dbReference>
<dbReference type="InterPro" id="IPR036249">
    <property type="entry name" value="Thioredoxin-like_sf"/>
</dbReference>
<dbReference type="PANTHER" id="PTHR42852:SF17">
    <property type="entry name" value="THIOREDOXIN-LIKE PROTEIN HI_1115"/>
    <property type="match status" value="1"/>
</dbReference>
<protein>
    <submittedName>
        <fullName evidence="3">TlpA family protein disulfide reductase</fullName>
    </submittedName>
</protein>
<feature type="domain" description="Thioredoxin" evidence="2">
    <location>
        <begin position="30"/>
        <end position="187"/>
    </location>
</feature>
<evidence type="ECO:0000259" key="2">
    <source>
        <dbReference type="PROSITE" id="PS51352"/>
    </source>
</evidence>
<name>A0ABW5K1U6_9FLAO</name>
<dbReference type="InterPro" id="IPR013766">
    <property type="entry name" value="Thioredoxin_domain"/>
</dbReference>
<keyword evidence="1" id="KW-0676">Redox-active center</keyword>
<dbReference type="SUPFAM" id="SSF52833">
    <property type="entry name" value="Thioredoxin-like"/>
    <property type="match status" value="1"/>
</dbReference>
<organism evidence="3 4">
    <name type="scientific">Lacinutrix gracilariae</name>
    <dbReference type="NCBI Taxonomy" id="1747198"/>
    <lineage>
        <taxon>Bacteria</taxon>
        <taxon>Pseudomonadati</taxon>
        <taxon>Bacteroidota</taxon>
        <taxon>Flavobacteriia</taxon>
        <taxon>Flavobacteriales</taxon>
        <taxon>Flavobacteriaceae</taxon>
        <taxon>Lacinutrix</taxon>
    </lineage>
</organism>
<evidence type="ECO:0000313" key="4">
    <source>
        <dbReference type="Proteomes" id="UP001597467"/>
    </source>
</evidence>
<dbReference type="PROSITE" id="PS00194">
    <property type="entry name" value="THIOREDOXIN_1"/>
    <property type="match status" value="1"/>
</dbReference>
<dbReference type="Proteomes" id="UP001597467">
    <property type="component" value="Unassembled WGS sequence"/>
</dbReference>
<dbReference type="InterPro" id="IPR050553">
    <property type="entry name" value="Thioredoxin_ResA/DsbE_sf"/>
</dbReference>
<dbReference type="PROSITE" id="PS51352">
    <property type="entry name" value="THIOREDOXIN_2"/>
    <property type="match status" value="1"/>
</dbReference>
<evidence type="ECO:0000256" key="1">
    <source>
        <dbReference type="ARBA" id="ARBA00023284"/>
    </source>
</evidence>
<dbReference type="InterPro" id="IPR000866">
    <property type="entry name" value="AhpC/TSA"/>
</dbReference>
<comment type="caution">
    <text evidence="3">The sequence shown here is derived from an EMBL/GenBank/DDBJ whole genome shotgun (WGS) entry which is preliminary data.</text>
</comment>
<dbReference type="Gene3D" id="3.40.30.10">
    <property type="entry name" value="Glutaredoxin"/>
    <property type="match status" value="1"/>
</dbReference>
<dbReference type="EMBL" id="JBHULM010000011">
    <property type="protein sequence ID" value="MFD2542777.1"/>
    <property type="molecule type" value="Genomic_DNA"/>
</dbReference>
<gene>
    <name evidence="3" type="ORF">ACFSSB_10650</name>
</gene>
<accession>A0ABW5K1U6</accession>
<proteinExistence type="predicted"/>
<dbReference type="PROSITE" id="PS51257">
    <property type="entry name" value="PROKAR_LIPOPROTEIN"/>
    <property type="match status" value="1"/>
</dbReference>
<dbReference type="RefSeq" id="WP_379904004.1">
    <property type="nucleotide sequence ID" value="NZ_JBHULM010000011.1"/>
</dbReference>
<keyword evidence="4" id="KW-1185">Reference proteome</keyword>